<feature type="transmembrane region" description="Helical" evidence="8">
    <location>
        <begin position="467"/>
        <end position="485"/>
    </location>
</feature>
<dbReference type="GO" id="GO:0005765">
    <property type="term" value="C:lysosomal membrane"/>
    <property type="evidence" value="ECO:0000318"/>
    <property type="project" value="GO_Central"/>
</dbReference>
<dbReference type="OrthoDB" id="29661at2759"/>
<evidence type="ECO:0008006" key="12">
    <source>
        <dbReference type="Google" id="ProtNLM"/>
    </source>
</evidence>
<dbReference type="GO" id="GO:0098554">
    <property type="term" value="C:cytoplasmic side of endoplasmic reticulum membrane"/>
    <property type="evidence" value="ECO:0000318"/>
    <property type="project" value="GO_Central"/>
</dbReference>
<dbReference type="Bgee" id="ENSACAG00000007615">
    <property type="expression patterns" value="Expressed in brain and 3 other cell types or tissues"/>
</dbReference>
<dbReference type="AlphaFoldDB" id="H9GW11"/>
<dbReference type="GeneTree" id="ENSGT00940000158753"/>
<comment type="subcellular location">
    <subcellularLocation>
        <location evidence="1">Endomembrane system</location>
        <topology evidence="1">Multi-pass membrane protein</topology>
    </subcellularLocation>
    <subcellularLocation>
        <location evidence="2">Membrane</location>
        <topology evidence="2">Multi-pass membrane protein</topology>
        <orientation evidence="2">Lumenal side</orientation>
    </subcellularLocation>
</comment>
<evidence type="ECO:0000256" key="8">
    <source>
        <dbReference type="SAM" id="Phobius"/>
    </source>
</evidence>
<keyword evidence="4 8" id="KW-0812">Transmembrane</keyword>
<organism evidence="10 11">
    <name type="scientific">Anolis carolinensis</name>
    <name type="common">Green anole</name>
    <name type="synonym">American chameleon</name>
    <dbReference type="NCBI Taxonomy" id="28377"/>
    <lineage>
        <taxon>Eukaryota</taxon>
        <taxon>Metazoa</taxon>
        <taxon>Chordata</taxon>
        <taxon>Craniata</taxon>
        <taxon>Vertebrata</taxon>
        <taxon>Euteleostomi</taxon>
        <taxon>Lepidosauria</taxon>
        <taxon>Squamata</taxon>
        <taxon>Bifurcata</taxon>
        <taxon>Unidentata</taxon>
        <taxon>Episquamata</taxon>
        <taxon>Toxicofera</taxon>
        <taxon>Iguania</taxon>
        <taxon>Dactyloidae</taxon>
        <taxon>Anolis</taxon>
    </lineage>
</organism>
<reference evidence="10" key="2">
    <citation type="submission" date="2025-08" db="UniProtKB">
        <authorList>
            <consortium name="Ensembl"/>
        </authorList>
    </citation>
    <scope>IDENTIFICATION</scope>
</reference>
<accession>H9GW11</accession>
<keyword evidence="5" id="KW-0378">Hydrolase</keyword>
<proteinExistence type="inferred from homology"/>
<dbReference type="Pfam" id="PF04258">
    <property type="entry name" value="Peptidase_A22B"/>
    <property type="match status" value="1"/>
</dbReference>
<dbReference type="GeneID" id="103279539"/>
<feature type="transmembrane region" description="Helical" evidence="8">
    <location>
        <begin position="294"/>
        <end position="314"/>
    </location>
</feature>
<dbReference type="InterPro" id="IPR006639">
    <property type="entry name" value="Preselin/SPP"/>
</dbReference>
<keyword evidence="6 8" id="KW-1133">Transmembrane helix</keyword>
<dbReference type="GO" id="GO:0033619">
    <property type="term" value="P:membrane protein proteolysis"/>
    <property type="evidence" value="ECO:0000318"/>
    <property type="project" value="GO_Central"/>
</dbReference>
<keyword evidence="9" id="KW-0732">Signal</keyword>
<feature type="transmembrane region" description="Helical" evidence="8">
    <location>
        <begin position="219"/>
        <end position="243"/>
    </location>
</feature>
<feature type="transmembrane region" description="Helical" evidence="8">
    <location>
        <begin position="438"/>
        <end position="461"/>
    </location>
</feature>
<keyword evidence="7 8" id="KW-0472">Membrane</keyword>
<dbReference type="Ensembl" id="ENSACAT00000023758.2">
    <property type="protein sequence ID" value="ENSACAP00000021653.2"/>
    <property type="gene ID" value="ENSACAG00000007615.4"/>
</dbReference>
<dbReference type="HOGENOM" id="CLU_023799_2_1_1"/>
<keyword evidence="11" id="KW-1185">Reference proteome</keyword>
<evidence type="ECO:0000256" key="9">
    <source>
        <dbReference type="SAM" id="SignalP"/>
    </source>
</evidence>
<reference evidence="10" key="1">
    <citation type="submission" date="2009-12" db="EMBL/GenBank/DDBJ databases">
        <title>The Genome Sequence of Anolis carolinensis (Green Anole Lizard).</title>
        <authorList>
            <consortium name="The Genome Sequencing Platform"/>
            <person name="Di Palma F."/>
            <person name="Alfoldi J."/>
            <person name="Heiman D."/>
            <person name="Young S."/>
            <person name="Grabherr M."/>
            <person name="Johnson J."/>
            <person name="Lander E.S."/>
            <person name="Lindblad-Toh K."/>
        </authorList>
    </citation>
    <scope>NUCLEOTIDE SEQUENCE [LARGE SCALE GENOMIC DNA]</scope>
    <source>
        <strain evidence="10">JBL SC #1</strain>
    </source>
</reference>
<dbReference type="PANTHER" id="PTHR12174">
    <property type="entry name" value="SIGNAL PEPTIDE PEPTIDASE"/>
    <property type="match status" value="1"/>
</dbReference>
<feature type="signal peptide" evidence="9">
    <location>
        <begin position="1"/>
        <end position="28"/>
    </location>
</feature>
<evidence type="ECO:0000313" key="11">
    <source>
        <dbReference type="Proteomes" id="UP000001646"/>
    </source>
</evidence>
<evidence type="ECO:0000256" key="4">
    <source>
        <dbReference type="ARBA" id="ARBA00022692"/>
    </source>
</evidence>
<dbReference type="GO" id="GO:0042500">
    <property type="term" value="F:aspartic endopeptidase activity, intramembrane cleaving"/>
    <property type="evidence" value="ECO:0000318"/>
    <property type="project" value="GO_Central"/>
</dbReference>
<evidence type="ECO:0000256" key="6">
    <source>
        <dbReference type="ARBA" id="ARBA00022989"/>
    </source>
</evidence>
<protein>
    <recommendedName>
        <fullName evidence="12">Signal peptide peptidase like 2B</fullName>
    </recommendedName>
</protein>
<dbReference type="Proteomes" id="UP000001646">
    <property type="component" value="Unplaced"/>
</dbReference>
<name>H9GW11_ANOCA</name>
<feature type="transmembrane region" description="Helical" evidence="8">
    <location>
        <begin position="320"/>
        <end position="336"/>
    </location>
</feature>
<feature type="chain" id="PRO_5032793345" description="Signal peptide peptidase like 2B" evidence="9">
    <location>
        <begin position="29"/>
        <end position="576"/>
    </location>
</feature>
<feature type="transmembrane region" description="Helical" evidence="8">
    <location>
        <begin position="408"/>
        <end position="426"/>
    </location>
</feature>
<dbReference type="GO" id="GO:0030660">
    <property type="term" value="C:Golgi-associated vesicle membrane"/>
    <property type="evidence" value="ECO:0000318"/>
    <property type="project" value="GO_Central"/>
</dbReference>
<dbReference type="STRING" id="28377.ENSACAP00000021653"/>
<evidence type="ECO:0000313" key="10">
    <source>
        <dbReference type="Ensembl" id="ENSACAP00000021653.2"/>
    </source>
</evidence>
<dbReference type="eggNOG" id="KOG2442">
    <property type="taxonomic scope" value="Eukaryota"/>
</dbReference>
<evidence type="ECO:0000256" key="2">
    <source>
        <dbReference type="ARBA" id="ARBA00004366"/>
    </source>
</evidence>
<dbReference type="InParanoid" id="H9GW11"/>
<evidence type="ECO:0000256" key="5">
    <source>
        <dbReference type="ARBA" id="ARBA00022801"/>
    </source>
</evidence>
<feature type="transmembrane region" description="Helical" evidence="8">
    <location>
        <begin position="249"/>
        <end position="273"/>
    </location>
</feature>
<gene>
    <name evidence="10" type="primary">LOC103279539</name>
</gene>
<evidence type="ECO:0000256" key="3">
    <source>
        <dbReference type="ARBA" id="ARBA00006859"/>
    </source>
</evidence>
<dbReference type="InterPro" id="IPR007369">
    <property type="entry name" value="Peptidase_A22B_SPP"/>
</dbReference>
<dbReference type="GO" id="GO:0098553">
    <property type="term" value="C:lumenal side of endoplasmic reticulum membrane"/>
    <property type="evidence" value="ECO:0000318"/>
    <property type="project" value="GO_Central"/>
</dbReference>
<feature type="transmembrane region" description="Helical" evidence="8">
    <location>
        <begin position="175"/>
        <end position="198"/>
    </location>
</feature>
<reference evidence="10" key="3">
    <citation type="submission" date="2025-09" db="UniProtKB">
        <authorList>
            <consortium name="Ensembl"/>
        </authorList>
    </citation>
    <scope>IDENTIFICATION</scope>
</reference>
<sequence length="576" mass="65159">MKDNCRISRKAVLLLAWLFLLFVPPVLAQNPGVIHIDPEKGGDYCFVFHSQQIKSHQEGNKNHWFDFQLFSQNLTYSALCCLPSFFGKDDNDGGGFSTRIASIREGNCNLFENARLHQINRTQGLLTLGGDAPYPMKRWRSAFNWGHCEEITIPGILLSEVDVLYLLFRNLITDLLYKTGIIYLMSMVTVIVGSYWAGCSERKKQHIKSQCRTESSGEITIYTNVYFTCTCAVMATFMLLSLYCLYDYMVFAMTGIYCLYASFSLYCCLAPFVSKFSSGRSVIHLPYFHKALEIRALLLVLLCISITAVCIFIGNEDVWGWILHNVLGMCIGIYLLRTIHIPNLKNCSMFLIAHLFYDTVCLFITPFLTKTGRSVTDVTGLGSYHSEKIPFLLKAPILSSASTLDNSFAVAGLGDVVLPGFLVAYCHRFDVQVGSSGVYFLASTLAYSYGLLVNFIATTFLQANQPTLLYLVPCILITILTVAAARKEVVIFWVGMRAEEDMSHPSLELKESKEQLCQQEWRKEILNITFQKEKDSSNIFTEELSDLNTCNEEVFNNIPSHEELASQHKIYYNDEM</sequence>
<dbReference type="PANTHER" id="PTHR12174:SF39">
    <property type="entry name" value="SIGNAL PEPTIDE PEPTIDASE-LIKE 2B"/>
    <property type="match status" value="1"/>
</dbReference>
<dbReference type="KEGG" id="acs:103279539"/>
<comment type="similarity">
    <text evidence="3">Belongs to the peptidase A22B family.</text>
</comment>
<evidence type="ECO:0000256" key="1">
    <source>
        <dbReference type="ARBA" id="ARBA00004127"/>
    </source>
</evidence>
<evidence type="ECO:0000256" key="7">
    <source>
        <dbReference type="ARBA" id="ARBA00023136"/>
    </source>
</evidence>
<feature type="transmembrane region" description="Helical" evidence="8">
    <location>
        <begin position="348"/>
        <end position="368"/>
    </location>
</feature>
<dbReference type="SMART" id="SM00730">
    <property type="entry name" value="PSN"/>
    <property type="match status" value="1"/>
</dbReference>